<dbReference type="RefSeq" id="WP_005870185.1">
    <property type="nucleotide sequence ID" value="NZ_ACYG01000019.1"/>
</dbReference>
<dbReference type="AlphaFoldDB" id="C8PFS5"/>
<gene>
    <name evidence="2" type="ORF">CAMGR0001_0717</name>
</gene>
<keyword evidence="1" id="KW-0812">Transmembrane</keyword>
<protein>
    <submittedName>
        <fullName evidence="2">Uncharacterized protein</fullName>
    </submittedName>
</protein>
<evidence type="ECO:0000313" key="3">
    <source>
        <dbReference type="Proteomes" id="UP000005709"/>
    </source>
</evidence>
<proteinExistence type="predicted"/>
<accession>C8PFS5</accession>
<reference evidence="2 3" key="1">
    <citation type="submission" date="2009-07" db="EMBL/GenBank/DDBJ databases">
        <authorList>
            <person name="Madupu R."/>
            <person name="Sebastian Y."/>
            <person name="Durkin A.S."/>
            <person name="Torralba M."/>
            <person name="Methe B."/>
            <person name="Sutton G.G."/>
            <person name="Strausberg R.L."/>
            <person name="Nelson K.E."/>
        </authorList>
    </citation>
    <scope>NUCLEOTIDE SEQUENCE [LARGE SCALE GENOMIC DNA]</scope>
    <source>
        <strain evidence="2 3">RM3268</strain>
    </source>
</reference>
<name>C8PFS5_9BACT</name>
<evidence type="ECO:0000256" key="1">
    <source>
        <dbReference type="SAM" id="Phobius"/>
    </source>
</evidence>
<keyword evidence="1" id="KW-0472">Membrane</keyword>
<keyword evidence="1" id="KW-1133">Transmembrane helix</keyword>
<evidence type="ECO:0000313" key="2">
    <source>
        <dbReference type="EMBL" id="EEV17963.1"/>
    </source>
</evidence>
<dbReference type="EMBL" id="ACYG01000019">
    <property type="protein sequence ID" value="EEV17963.1"/>
    <property type="molecule type" value="Genomic_DNA"/>
</dbReference>
<feature type="transmembrane region" description="Helical" evidence="1">
    <location>
        <begin position="33"/>
        <end position="52"/>
    </location>
</feature>
<sequence length="131" mass="15381">MQMQMQKDKIPADISQIPQEILKSYDRFRFCRYLFFGTLLTFLIYIVVFLAFVNDAPIMSFLCMLALSAINILVCLNRLKYKTYMDTCGCDILRSLCFGRILFTDKISHRLGYTSDYTCYFYRYSGGDNNI</sequence>
<comment type="caution">
    <text evidence="2">The sequence shown here is derived from an EMBL/GenBank/DDBJ whole genome shotgun (WGS) entry which is preliminary data.</text>
</comment>
<organism evidence="2 3">
    <name type="scientific">Campylobacter gracilis RM3268</name>
    <dbReference type="NCBI Taxonomy" id="553220"/>
    <lineage>
        <taxon>Bacteria</taxon>
        <taxon>Pseudomonadati</taxon>
        <taxon>Campylobacterota</taxon>
        <taxon>Epsilonproteobacteria</taxon>
        <taxon>Campylobacterales</taxon>
        <taxon>Campylobacteraceae</taxon>
        <taxon>Campylobacter</taxon>
    </lineage>
</organism>
<dbReference type="Proteomes" id="UP000005709">
    <property type="component" value="Unassembled WGS sequence"/>
</dbReference>
<feature type="transmembrane region" description="Helical" evidence="1">
    <location>
        <begin position="58"/>
        <end position="76"/>
    </location>
</feature>
<keyword evidence="3" id="KW-1185">Reference proteome</keyword>